<dbReference type="RefSeq" id="WP_259054417.1">
    <property type="nucleotide sequence ID" value="NZ_JANUCT010000004.1"/>
</dbReference>
<dbReference type="PANTHER" id="PTHR36505">
    <property type="entry name" value="BLR1072 PROTEIN"/>
    <property type="match status" value="1"/>
</dbReference>
<keyword evidence="5" id="KW-1185">Reference proteome</keyword>
<comment type="caution">
    <text evidence="4">The sequence shown here is derived from an EMBL/GenBank/DDBJ whole genome shotgun (WGS) entry which is preliminary data.</text>
</comment>
<dbReference type="SUPFAM" id="SSF50346">
    <property type="entry name" value="PRC-barrel domain"/>
    <property type="match status" value="1"/>
</dbReference>
<dbReference type="InterPro" id="IPR027275">
    <property type="entry name" value="PRC-brl_dom"/>
</dbReference>
<protein>
    <submittedName>
        <fullName evidence="4">Sporulation protein YlmC with PRC-barrel domain</fullName>
    </submittedName>
</protein>
<proteinExistence type="predicted"/>
<feature type="region of interest" description="Disordered" evidence="1">
    <location>
        <begin position="27"/>
        <end position="111"/>
    </location>
</feature>
<dbReference type="Proteomes" id="UP001204445">
    <property type="component" value="Unassembled WGS sequence"/>
</dbReference>
<evidence type="ECO:0000313" key="5">
    <source>
        <dbReference type="Proteomes" id="UP001204445"/>
    </source>
</evidence>
<feature type="compositionally biased region" description="Basic and acidic residues" evidence="1">
    <location>
        <begin position="47"/>
        <end position="85"/>
    </location>
</feature>
<dbReference type="EMBL" id="JANUCT010000004">
    <property type="protein sequence ID" value="MCS3902830.1"/>
    <property type="molecule type" value="Genomic_DNA"/>
</dbReference>
<accession>A0AAE3L0Y7</accession>
<feature type="region of interest" description="Disordered" evidence="1">
    <location>
        <begin position="179"/>
        <end position="207"/>
    </location>
</feature>
<dbReference type="PANTHER" id="PTHR36505:SF1">
    <property type="entry name" value="BLR1072 PROTEIN"/>
    <property type="match status" value="1"/>
</dbReference>
<dbReference type="AlphaFoldDB" id="A0AAE3L0Y7"/>
<feature type="signal peptide" evidence="2">
    <location>
        <begin position="1"/>
        <end position="26"/>
    </location>
</feature>
<dbReference type="InterPro" id="IPR011033">
    <property type="entry name" value="PRC_barrel-like_sf"/>
</dbReference>
<organism evidence="4 5">
    <name type="scientific">Methylohalomonas lacus</name>
    <dbReference type="NCBI Taxonomy" id="398773"/>
    <lineage>
        <taxon>Bacteria</taxon>
        <taxon>Pseudomonadati</taxon>
        <taxon>Pseudomonadota</taxon>
        <taxon>Gammaproteobacteria</taxon>
        <taxon>Methylohalomonadales</taxon>
        <taxon>Methylohalomonadaceae</taxon>
        <taxon>Methylohalomonas</taxon>
    </lineage>
</organism>
<feature type="compositionally biased region" description="Basic and acidic residues" evidence="1">
    <location>
        <begin position="186"/>
        <end position="207"/>
    </location>
</feature>
<evidence type="ECO:0000259" key="3">
    <source>
        <dbReference type="Pfam" id="PF05239"/>
    </source>
</evidence>
<dbReference type="Pfam" id="PF05239">
    <property type="entry name" value="PRC"/>
    <property type="match status" value="1"/>
</dbReference>
<sequence length="207" mass="22448">MNKLHSFTFYALITPAMTLGASSVLAEKSADQDMDSEQWSTIEESSTMDHKKKSDDKHTDSGSHPAVEHSQRDKNQQSISEDGKQRAMNSGSHPAAENSQRDKSHTKNQGYTASAAANGMQASDLIGAEVSTSSDEKVGSVRDLILDENGQVVAIVVGAGGFLGLGEKDVAIGWDNVTRSDSSDEQELRIDMTRDELRDAPKFEMQD</sequence>
<evidence type="ECO:0000313" key="4">
    <source>
        <dbReference type="EMBL" id="MCS3902830.1"/>
    </source>
</evidence>
<dbReference type="Gene3D" id="2.30.30.240">
    <property type="entry name" value="PRC-barrel domain"/>
    <property type="match status" value="1"/>
</dbReference>
<name>A0AAE3L0Y7_9GAMM</name>
<reference evidence="4" key="1">
    <citation type="submission" date="2022-08" db="EMBL/GenBank/DDBJ databases">
        <title>Genomic Encyclopedia of Type Strains, Phase III (KMG-III): the genomes of soil and plant-associated and newly described type strains.</title>
        <authorList>
            <person name="Whitman W."/>
        </authorList>
    </citation>
    <scope>NUCLEOTIDE SEQUENCE</scope>
    <source>
        <strain evidence="4">HMT 1</strain>
    </source>
</reference>
<gene>
    <name evidence="4" type="ORF">J2T55_000834</name>
</gene>
<feature type="chain" id="PRO_5042221542" evidence="2">
    <location>
        <begin position="27"/>
        <end position="207"/>
    </location>
</feature>
<keyword evidence="2" id="KW-0732">Signal</keyword>
<feature type="domain" description="PRC-barrel" evidence="3">
    <location>
        <begin position="119"/>
        <end position="191"/>
    </location>
</feature>
<evidence type="ECO:0000256" key="2">
    <source>
        <dbReference type="SAM" id="SignalP"/>
    </source>
</evidence>
<evidence type="ECO:0000256" key="1">
    <source>
        <dbReference type="SAM" id="MobiDB-lite"/>
    </source>
</evidence>